<dbReference type="InterPro" id="IPR016024">
    <property type="entry name" value="ARM-type_fold"/>
</dbReference>
<dbReference type="Pfam" id="PF08167">
    <property type="entry name" value="RIX1"/>
    <property type="match status" value="1"/>
</dbReference>
<dbReference type="PANTHER" id="PTHR34105">
    <property type="entry name" value="PROLINE-, GLUTAMIC ACID- AND LEUCINE-RICH PROTEIN 1"/>
    <property type="match status" value="1"/>
</dbReference>
<proteinExistence type="inferred from homology"/>
<protein>
    <recommendedName>
        <fullName evidence="5">Pre-rRNA-processing protein RIX1 N-terminal domain-containing protein</fullName>
    </recommendedName>
</protein>
<dbReference type="AlphaFoldDB" id="A0AAV3QG71"/>
<evidence type="ECO:0000313" key="7">
    <source>
        <dbReference type="Proteomes" id="UP001454036"/>
    </source>
</evidence>
<evidence type="ECO:0000256" key="1">
    <source>
        <dbReference type="ARBA" id="ARBA00004123"/>
    </source>
</evidence>
<organism evidence="6 7">
    <name type="scientific">Lithospermum erythrorhizon</name>
    <name type="common">Purple gromwell</name>
    <name type="synonym">Lithospermum officinale var. erythrorhizon</name>
    <dbReference type="NCBI Taxonomy" id="34254"/>
    <lineage>
        <taxon>Eukaryota</taxon>
        <taxon>Viridiplantae</taxon>
        <taxon>Streptophyta</taxon>
        <taxon>Embryophyta</taxon>
        <taxon>Tracheophyta</taxon>
        <taxon>Spermatophyta</taxon>
        <taxon>Magnoliopsida</taxon>
        <taxon>eudicotyledons</taxon>
        <taxon>Gunneridae</taxon>
        <taxon>Pentapetalae</taxon>
        <taxon>asterids</taxon>
        <taxon>lamiids</taxon>
        <taxon>Boraginales</taxon>
        <taxon>Boraginaceae</taxon>
        <taxon>Boraginoideae</taxon>
        <taxon>Lithospermeae</taxon>
        <taxon>Lithospermum</taxon>
    </lineage>
</organism>
<name>A0AAV3QG71_LITER</name>
<dbReference type="EMBL" id="BAABME010004480">
    <property type="protein sequence ID" value="GAA0162510.1"/>
    <property type="molecule type" value="Genomic_DNA"/>
</dbReference>
<keyword evidence="7" id="KW-1185">Reference proteome</keyword>
<comment type="caution">
    <text evidence="6">The sequence shown here is derived from an EMBL/GenBank/DDBJ whole genome shotgun (WGS) entry which is preliminary data.</text>
</comment>
<evidence type="ECO:0000313" key="6">
    <source>
        <dbReference type="EMBL" id="GAA0162510.1"/>
    </source>
</evidence>
<dbReference type="PANTHER" id="PTHR34105:SF1">
    <property type="entry name" value="PROLINE-, GLUTAMIC ACID- AND LEUCINE-RICH PROTEIN 1"/>
    <property type="match status" value="1"/>
</dbReference>
<evidence type="ECO:0000259" key="5">
    <source>
        <dbReference type="Pfam" id="PF08167"/>
    </source>
</evidence>
<evidence type="ECO:0000256" key="4">
    <source>
        <dbReference type="SAM" id="MobiDB-lite"/>
    </source>
</evidence>
<dbReference type="GO" id="GO:0006364">
    <property type="term" value="P:rRNA processing"/>
    <property type="evidence" value="ECO:0007669"/>
    <property type="project" value="TreeGrafter"/>
</dbReference>
<dbReference type="InterPro" id="IPR012583">
    <property type="entry name" value="RIX1_N"/>
</dbReference>
<accession>A0AAV3QG71</accession>
<keyword evidence="3" id="KW-0539">Nucleus</keyword>
<feature type="region of interest" description="Disordered" evidence="4">
    <location>
        <begin position="817"/>
        <end position="845"/>
    </location>
</feature>
<comment type="similarity">
    <text evidence="2">Belongs to the RIX1/PELP1 family.</text>
</comment>
<dbReference type="SUPFAM" id="SSF48371">
    <property type="entry name" value="ARM repeat"/>
    <property type="match status" value="1"/>
</dbReference>
<dbReference type="Proteomes" id="UP001454036">
    <property type="component" value="Unassembled WGS sequence"/>
</dbReference>
<feature type="compositionally biased region" description="Acidic residues" evidence="4">
    <location>
        <begin position="836"/>
        <end position="845"/>
    </location>
</feature>
<dbReference type="GO" id="GO:0005634">
    <property type="term" value="C:nucleus"/>
    <property type="evidence" value="ECO:0007669"/>
    <property type="project" value="UniProtKB-SubCell"/>
</dbReference>
<feature type="domain" description="Pre-rRNA-processing protein RIX1 N-terminal" evidence="5">
    <location>
        <begin position="27"/>
        <end position="219"/>
    </location>
</feature>
<evidence type="ECO:0000256" key="3">
    <source>
        <dbReference type="ARBA" id="ARBA00023242"/>
    </source>
</evidence>
<evidence type="ECO:0000256" key="2">
    <source>
        <dbReference type="ARBA" id="ARBA00010511"/>
    </source>
</evidence>
<sequence length="845" mass="92714">MSGTEIECQNTKPLLLKSLLQYYIPDLKRPFGNPLDLVYVLDSLQTHHLLSESTKPNTPQDVIDASTSAVDSWLKRVLALASCTMPDKCWAGICLLGVTCQECSSERFLASYSDWFNKLINYIQSPTDTLILKAACVSLSDLIKRLARYPNEKKDGNSQATKLIQPVLKLLNKDSSEVVWEEAICLLSTIITAFPSSVQRHYDTVEAAVVLKLMSEKSSESLSKKLFFVLSLLPKSRGDSESWTIMMQKILISIDNHLKDAFESLEEGSKRDEVKNLLLPPGKEPPPPLGGKVVQGVHLMQRPALLLISRISTLIGCCCQLLTNSYPVQVSVPVRALIALVERVLMVDGSSSHGFLPCLSTMELTICSQLPLLHLYSLELLSSMIQGLGSLLLPHVADIIRFLTVYFKGCELPELRIKVYSIYKELLQSMGVGIVVYLAEVITGNEDLGSFDSKDGMPSSNVNTVSAEALLRPHQKKRKHAVTTAPASQQSDRDVLDVGLSLNLTTVSLKIAALEALEALLIVGGSFRSKDWRSNIDPLLAKVAINACKDGFLKEDQSSFHLVESSSTWACFQLAALRAFLASLVSPGFGRPRYLAQGLELLCRGSREGGARIAEFCAHSLMTLEVLYHPKSLPLVDSHNYDANREFADKMFPSGLAQNPVYHSSKLEKVQNEPFSDFVDPLQSFLQTDDEMENTQADVRNINGSEEACKVSFSGNHAEISKLPFSKYNDSGSAGQDDTKLEISDARGSAAASVKMIVTEPSGVDYTSKGPPTALVSEGNIQNDDSLCLRNDMEIENNVNDHASNGMAEKSLVDKSKEFGFEMDNQSDVDSIPDIVDGDPDSDSD</sequence>
<dbReference type="InterPro" id="IPR011989">
    <property type="entry name" value="ARM-like"/>
</dbReference>
<comment type="subcellular location">
    <subcellularLocation>
        <location evidence="1">Nucleus</location>
    </subcellularLocation>
</comment>
<reference evidence="6 7" key="1">
    <citation type="submission" date="2024-01" db="EMBL/GenBank/DDBJ databases">
        <title>The complete chloroplast genome sequence of Lithospermum erythrorhizon: insights into the phylogenetic relationship among Boraginaceae species and the maternal lineages of purple gromwells.</title>
        <authorList>
            <person name="Okada T."/>
            <person name="Watanabe K."/>
        </authorList>
    </citation>
    <scope>NUCLEOTIDE SEQUENCE [LARGE SCALE GENOMIC DNA]</scope>
</reference>
<gene>
    <name evidence="6" type="ORF">LIER_18588</name>
</gene>
<dbReference type="Gene3D" id="1.25.10.10">
    <property type="entry name" value="Leucine-rich Repeat Variant"/>
    <property type="match status" value="1"/>
</dbReference>